<reference evidence="4" key="1">
    <citation type="submission" date="2014-07" db="EMBL/GenBank/DDBJ databases">
        <authorList>
            <person name="Hornung V.Bastian."/>
        </authorList>
    </citation>
    <scope>NUCLEOTIDE SEQUENCE</scope>
    <source>
        <strain evidence="4">PCE-S</strain>
    </source>
</reference>
<name>A0A098AVY0_DESHA</name>
<dbReference type="Gene3D" id="1.10.357.10">
    <property type="entry name" value="Tetracycline Repressor, domain 2"/>
    <property type="match status" value="1"/>
</dbReference>
<dbReference type="EMBL" id="LK996017">
    <property type="protein sequence ID" value="CDX00272.1"/>
    <property type="molecule type" value="Genomic_DNA"/>
</dbReference>
<dbReference type="RefSeq" id="WP_172625441.1">
    <property type="nucleotide sequence ID" value="NZ_LK996017.1"/>
</dbReference>
<keyword evidence="1 2" id="KW-0238">DNA-binding</keyword>
<evidence type="ECO:0000256" key="1">
    <source>
        <dbReference type="ARBA" id="ARBA00023125"/>
    </source>
</evidence>
<dbReference type="InterPro" id="IPR001647">
    <property type="entry name" value="HTH_TetR"/>
</dbReference>
<evidence type="ECO:0000313" key="4">
    <source>
        <dbReference type="EMBL" id="CDX00272.1"/>
    </source>
</evidence>
<evidence type="ECO:0000259" key="3">
    <source>
        <dbReference type="PROSITE" id="PS50977"/>
    </source>
</evidence>
<keyword evidence="4" id="KW-0371">Homeobox</keyword>
<dbReference type="InterPro" id="IPR009057">
    <property type="entry name" value="Homeodomain-like_sf"/>
</dbReference>
<dbReference type="Pfam" id="PF14278">
    <property type="entry name" value="TetR_C_8"/>
    <property type="match status" value="1"/>
</dbReference>
<evidence type="ECO:0000256" key="2">
    <source>
        <dbReference type="PROSITE-ProRule" id="PRU00335"/>
    </source>
</evidence>
<dbReference type="GO" id="GO:0003677">
    <property type="term" value="F:DNA binding"/>
    <property type="evidence" value="ECO:0007669"/>
    <property type="project" value="UniProtKB-UniRule"/>
</dbReference>
<dbReference type="PANTHER" id="PTHR43479:SF11">
    <property type="entry name" value="ACREF_ENVCD OPERON REPRESSOR-RELATED"/>
    <property type="match status" value="1"/>
</dbReference>
<dbReference type="PATRIC" id="fig|49338.4.peg.410"/>
<dbReference type="PANTHER" id="PTHR43479">
    <property type="entry name" value="ACREF/ENVCD OPERON REPRESSOR-RELATED"/>
    <property type="match status" value="1"/>
</dbReference>
<gene>
    <name evidence="4" type="ORF">DPCES_0385</name>
</gene>
<dbReference type="PROSITE" id="PS50977">
    <property type="entry name" value="HTH_TETR_2"/>
    <property type="match status" value="1"/>
</dbReference>
<proteinExistence type="predicted"/>
<protein>
    <submittedName>
        <fullName evidence="4">Homeodomain-like</fullName>
    </submittedName>
</protein>
<feature type="domain" description="HTH tetR-type" evidence="3">
    <location>
        <begin position="10"/>
        <end position="70"/>
    </location>
</feature>
<dbReference type="SUPFAM" id="SSF46689">
    <property type="entry name" value="Homeodomain-like"/>
    <property type="match status" value="1"/>
</dbReference>
<dbReference type="AlphaFoldDB" id="A0A098AVY0"/>
<dbReference type="InterPro" id="IPR039532">
    <property type="entry name" value="TetR_C_Firmicutes"/>
</dbReference>
<organism evidence="4">
    <name type="scientific">Desulfitobacterium hafniense</name>
    <name type="common">Desulfitobacterium frappieri</name>
    <dbReference type="NCBI Taxonomy" id="49338"/>
    <lineage>
        <taxon>Bacteria</taxon>
        <taxon>Bacillati</taxon>
        <taxon>Bacillota</taxon>
        <taxon>Clostridia</taxon>
        <taxon>Eubacteriales</taxon>
        <taxon>Desulfitobacteriaceae</taxon>
        <taxon>Desulfitobacterium</taxon>
    </lineage>
</organism>
<dbReference type="Pfam" id="PF00440">
    <property type="entry name" value="TetR_N"/>
    <property type="match status" value="1"/>
</dbReference>
<feature type="DNA-binding region" description="H-T-H motif" evidence="2">
    <location>
        <begin position="33"/>
        <end position="52"/>
    </location>
</feature>
<accession>A0A098AVY0</accession>
<dbReference type="InterPro" id="IPR050624">
    <property type="entry name" value="HTH-type_Tx_Regulator"/>
</dbReference>
<sequence>MYKGTNPSAKRSQEWIAKALISLMQEKFLEQITVKEIMESSELARQTFYQLFDSKEEVLEYYMDSLFQEYLKRCETEAIDNLCDAGKVFFKFFHENEEFVEALAHNQKICILQKKCHEYLQNEQFMKFTHAGIHNPQEKSFASAFITSGLIGVLVAWIKSGKTVSTEELADLVCRLTNTPVSD</sequence>